<evidence type="ECO:0000313" key="2">
    <source>
        <dbReference type="Proteomes" id="UP001597085"/>
    </source>
</evidence>
<proteinExistence type="predicted"/>
<dbReference type="EMBL" id="JBHUDK010000035">
    <property type="protein sequence ID" value="MFD1601052.1"/>
    <property type="molecule type" value="Genomic_DNA"/>
</dbReference>
<reference evidence="1 2" key="1">
    <citation type="journal article" date="2019" name="Int. J. Syst. Evol. Microbiol.">
        <title>The Global Catalogue of Microorganisms (GCM) 10K type strain sequencing project: providing services to taxonomists for standard genome sequencing and annotation.</title>
        <authorList>
            <consortium name="The Broad Institute Genomics Platform"/>
            <consortium name="The Broad Institute Genome Sequencing Center for Infectious Disease"/>
            <person name="Wu L."/>
            <person name="Ma J."/>
        </authorList>
    </citation>
    <scope>NUCLEOTIDE SEQUENCE [LARGE SCALE GENOMIC DNA]</scope>
    <source>
        <strain evidence="1 2">CGMCC 1.12121</strain>
    </source>
</reference>
<dbReference type="Proteomes" id="UP001597085">
    <property type="component" value="Unassembled WGS sequence"/>
</dbReference>
<organism evidence="1 2">
    <name type="scientific">Halobellus rarus</name>
    <dbReference type="NCBI Taxonomy" id="1126237"/>
    <lineage>
        <taxon>Archaea</taxon>
        <taxon>Methanobacteriati</taxon>
        <taxon>Methanobacteriota</taxon>
        <taxon>Stenosarchaea group</taxon>
        <taxon>Halobacteria</taxon>
        <taxon>Halobacteriales</taxon>
        <taxon>Haloferacaceae</taxon>
        <taxon>Halobellus</taxon>
    </lineage>
</organism>
<dbReference type="AlphaFoldDB" id="A0ABD6CTW7"/>
<protein>
    <submittedName>
        <fullName evidence="1">Uncharacterized protein</fullName>
    </submittedName>
</protein>
<accession>A0ABD6CTW7</accession>
<keyword evidence="2" id="KW-1185">Reference proteome</keyword>
<evidence type="ECO:0000313" key="1">
    <source>
        <dbReference type="EMBL" id="MFD1601052.1"/>
    </source>
</evidence>
<comment type="caution">
    <text evidence="1">The sequence shown here is derived from an EMBL/GenBank/DDBJ whole genome shotgun (WGS) entry which is preliminary data.</text>
</comment>
<gene>
    <name evidence="1" type="ORF">ACFSBX_19145</name>
</gene>
<name>A0ABD6CTW7_9EURY</name>
<sequence length="70" mass="8045">MTSDTSETIKSLLESAIEQTDDEEVHYKLRTAMQLLDVVRVRNEQLSDTLSAVELDEDLESRLEELGYLE</sequence>
<dbReference type="RefSeq" id="WP_256422063.1">
    <property type="nucleotide sequence ID" value="NZ_JANHDI010000010.1"/>
</dbReference>